<dbReference type="Pfam" id="PF00072">
    <property type="entry name" value="Response_reg"/>
    <property type="match status" value="1"/>
</dbReference>
<dbReference type="SUPFAM" id="SSF52172">
    <property type="entry name" value="CheY-like"/>
    <property type="match status" value="1"/>
</dbReference>
<dbReference type="Gene3D" id="3.30.450.20">
    <property type="entry name" value="PAS domain"/>
    <property type="match status" value="1"/>
</dbReference>
<proteinExistence type="predicted"/>
<keyword evidence="4 7" id="KW-0597">Phosphoprotein</keyword>
<evidence type="ECO:0000256" key="3">
    <source>
        <dbReference type="ARBA" id="ARBA00012438"/>
    </source>
</evidence>
<feature type="modified residue" description="4-aspartylphosphate" evidence="7">
    <location>
        <position position="683"/>
    </location>
</feature>
<evidence type="ECO:0000256" key="4">
    <source>
        <dbReference type="ARBA" id="ARBA00022553"/>
    </source>
</evidence>
<keyword evidence="6 10" id="KW-0418">Kinase</keyword>
<dbReference type="Gene3D" id="1.10.287.130">
    <property type="match status" value="1"/>
</dbReference>
<dbReference type="InterPro" id="IPR036890">
    <property type="entry name" value="HATPase_C_sf"/>
</dbReference>
<feature type="domain" description="Response regulatory" evidence="9">
    <location>
        <begin position="634"/>
        <end position="750"/>
    </location>
</feature>
<evidence type="ECO:0000256" key="2">
    <source>
        <dbReference type="ARBA" id="ARBA00004429"/>
    </source>
</evidence>
<dbReference type="SUPFAM" id="SSF55785">
    <property type="entry name" value="PYP-like sensor domain (PAS domain)"/>
    <property type="match status" value="1"/>
</dbReference>
<dbReference type="GO" id="GO:0005886">
    <property type="term" value="C:plasma membrane"/>
    <property type="evidence" value="ECO:0007669"/>
    <property type="project" value="UniProtKB-SubCell"/>
</dbReference>
<accession>A0A6J5GVM5</accession>
<dbReference type="InterPro" id="IPR011006">
    <property type="entry name" value="CheY-like_superfamily"/>
</dbReference>
<dbReference type="EC" id="2.7.13.3" evidence="3"/>
<dbReference type="Gene3D" id="3.40.50.2300">
    <property type="match status" value="1"/>
</dbReference>
<evidence type="ECO:0000256" key="7">
    <source>
        <dbReference type="PROSITE-ProRule" id="PRU00169"/>
    </source>
</evidence>
<dbReference type="SMART" id="SM00388">
    <property type="entry name" value="HisKA"/>
    <property type="match status" value="1"/>
</dbReference>
<evidence type="ECO:0000259" key="8">
    <source>
        <dbReference type="PROSITE" id="PS50109"/>
    </source>
</evidence>
<dbReference type="InterPro" id="IPR003594">
    <property type="entry name" value="HATPase_dom"/>
</dbReference>
<dbReference type="EMBL" id="CADIKI010000022">
    <property type="protein sequence ID" value="CAB3805753.1"/>
    <property type="molecule type" value="Genomic_DNA"/>
</dbReference>
<evidence type="ECO:0000313" key="11">
    <source>
        <dbReference type="Proteomes" id="UP000494252"/>
    </source>
</evidence>
<organism evidence="10 11">
    <name type="scientific">Paraburkholderia fynbosensis</name>
    <dbReference type="NCBI Taxonomy" id="1200993"/>
    <lineage>
        <taxon>Bacteria</taxon>
        <taxon>Pseudomonadati</taxon>
        <taxon>Pseudomonadota</taxon>
        <taxon>Betaproteobacteria</taxon>
        <taxon>Burkholderiales</taxon>
        <taxon>Burkholderiaceae</taxon>
        <taxon>Paraburkholderia</taxon>
    </lineage>
</organism>
<dbReference type="Gene3D" id="3.30.565.10">
    <property type="entry name" value="Histidine kinase-like ATPase, C-terminal domain"/>
    <property type="match status" value="1"/>
</dbReference>
<dbReference type="InterPro" id="IPR003661">
    <property type="entry name" value="HisK_dim/P_dom"/>
</dbReference>
<name>A0A6J5GVM5_9BURK</name>
<protein>
    <recommendedName>
        <fullName evidence="3">histidine kinase</fullName>
        <ecNumber evidence="3">2.7.13.3</ecNumber>
    </recommendedName>
</protein>
<dbReference type="InterPro" id="IPR001789">
    <property type="entry name" value="Sig_transdc_resp-reg_receiver"/>
</dbReference>
<dbReference type="Pfam" id="PF02518">
    <property type="entry name" value="HATPase_c"/>
    <property type="match status" value="1"/>
</dbReference>
<dbReference type="PRINTS" id="PR00344">
    <property type="entry name" value="BCTRLSENSOR"/>
</dbReference>
<evidence type="ECO:0000259" key="9">
    <source>
        <dbReference type="PROSITE" id="PS50110"/>
    </source>
</evidence>
<dbReference type="SMART" id="SM00448">
    <property type="entry name" value="REC"/>
    <property type="match status" value="1"/>
</dbReference>
<sequence>MPASFFPNVRLRVSRLAAEFSYGLTMTISTEPAAARHTEHDSSHFVQFYESDVELIEDVGAFLQRALDAGGSAIAIATADHVASLTSWLDSADTATRRAHDAVFVDAHAALDGFMVDGWPDEARFMSTVGALVARTVRAGQPVHAFGEMVAILYAQGLGEAALHLEDLWNGLAREHRFSLFCAYPDRAFTGAEHTPLFRHICDAHQHVLLTRALRDAGDQNLHLRLALAQQRATSLEDEMRRRRSAELQRDAVLMNSPIASALLLGSRHTFQLTNPRYLAMVGRADLINLAYLDAFPEEEGGAIVAALQRVFADGVPIVHEEYRANRTGDERVYTLHFEPLRASSGNVDGVILSAVEVTGYVRAREAVEKSRIEREALLADLRNANGAKDRFLAMLGHELRNPLAPISTALVLVRKQNGGTTDKHYDIIERQVAHLSRLVEDLLDVSRITRGAIELAREPVPIATVLARAIEAANPLLEQRSQTLSLDLADDGGTVSGDPVRLTQVFGNLLNNAAKFTQTDGRIHVKAVSSTTEIVVSVADNGVGISADLMPRLFSFFEQGETTIDRANGGLGVGLALVKNFVELHGGTVVASSDGPGRGATFTVTLPAASAPTTDRGKQPAAPHPDGNGVGVRVLLVDDNKDGLMAMEAYLVEMGFHVATATDPATALEVAAAFSPAFAILDIGLPGMDGYQLARALRAQQTATPVRVFALTGYGQAEDRRRSNDAGFEQHFVKPVALAELVEALTRASPGERPSV</sequence>
<dbReference type="Pfam" id="PF08448">
    <property type="entry name" value="PAS_4"/>
    <property type="match status" value="1"/>
</dbReference>
<dbReference type="SUPFAM" id="SSF47384">
    <property type="entry name" value="Homodimeric domain of signal transducing histidine kinase"/>
    <property type="match status" value="1"/>
</dbReference>
<comment type="catalytic activity">
    <reaction evidence="1">
        <text>ATP + protein L-histidine = ADP + protein N-phospho-L-histidine.</text>
        <dbReference type="EC" id="2.7.13.3"/>
    </reaction>
</comment>
<dbReference type="InterPro" id="IPR025847">
    <property type="entry name" value="MEDS_domain"/>
</dbReference>
<dbReference type="Pfam" id="PF14417">
    <property type="entry name" value="MEDS"/>
    <property type="match status" value="1"/>
</dbReference>
<dbReference type="InterPro" id="IPR004358">
    <property type="entry name" value="Sig_transdc_His_kin-like_C"/>
</dbReference>
<keyword evidence="11" id="KW-1185">Reference proteome</keyword>
<dbReference type="InterPro" id="IPR036097">
    <property type="entry name" value="HisK_dim/P_sf"/>
</dbReference>
<dbReference type="SUPFAM" id="SSF55874">
    <property type="entry name" value="ATPase domain of HSP90 chaperone/DNA topoisomerase II/histidine kinase"/>
    <property type="match status" value="1"/>
</dbReference>
<keyword evidence="5 10" id="KW-0808">Transferase</keyword>
<comment type="subcellular location">
    <subcellularLocation>
        <location evidence="2">Cell inner membrane</location>
        <topology evidence="2">Multi-pass membrane protein</topology>
    </subcellularLocation>
</comment>
<evidence type="ECO:0000313" key="10">
    <source>
        <dbReference type="EMBL" id="CAB3805753.1"/>
    </source>
</evidence>
<dbReference type="AlphaFoldDB" id="A0A6J5GVM5"/>
<dbReference type="InterPro" id="IPR035965">
    <property type="entry name" value="PAS-like_dom_sf"/>
</dbReference>
<evidence type="ECO:0000256" key="5">
    <source>
        <dbReference type="ARBA" id="ARBA00022679"/>
    </source>
</evidence>
<dbReference type="PANTHER" id="PTHR43547:SF2">
    <property type="entry name" value="HYBRID SIGNAL TRANSDUCTION HISTIDINE KINASE C"/>
    <property type="match status" value="1"/>
</dbReference>
<dbReference type="PROSITE" id="PS50110">
    <property type="entry name" value="RESPONSE_REGULATORY"/>
    <property type="match status" value="1"/>
</dbReference>
<dbReference type="PROSITE" id="PS50109">
    <property type="entry name" value="HIS_KIN"/>
    <property type="match status" value="1"/>
</dbReference>
<dbReference type="InterPro" id="IPR005467">
    <property type="entry name" value="His_kinase_dom"/>
</dbReference>
<gene>
    <name evidence="10" type="primary">rcsC_20</name>
    <name evidence="10" type="ORF">LMG27177_05923</name>
</gene>
<dbReference type="FunFam" id="3.30.565.10:FF:000006">
    <property type="entry name" value="Sensor histidine kinase WalK"/>
    <property type="match status" value="1"/>
</dbReference>
<dbReference type="Pfam" id="PF00512">
    <property type="entry name" value="HisKA"/>
    <property type="match status" value="1"/>
</dbReference>
<dbReference type="InterPro" id="IPR013656">
    <property type="entry name" value="PAS_4"/>
</dbReference>
<dbReference type="Proteomes" id="UP000494252">
    <property type="component" value="Unassembled WGS sequence"/>
</dbReference>
<reference evidence="10 11" key="1">
    <citation type="submission" date="2020-04" db="EMBL/GenBank/DDBJ databases">
        <authorList>
            <person name="De Canck E."/>
        </authorList>
    </citation>
    <scope>NUCLEOTIDE SEQUENCE [LARGE SCALE GENOMIC DNA]</scope>
    <source>
        <strain evidence="10 11">LMG 27177</strain>
    </source>
</reference>
<dbReference type="PANTHER" id="PTHR43547">
    <property type="entry name" value="TWO-COMPONENT HISTIDINE KINASE"/>
    <property type="match status" value="1"/>
</dbReference>
<evidence type="ECO:0000256" key="6">
    <source>
        <dbReference type="ARBA" id="ARBA00022777"/>
    </source>
</evidence>
<evidence type="ECO:0000256" key="1">
    <source>
        <dbReference type="ARBA" id="ARBA00000085"/>
    </source>
</evidence>
<dbReference type="SMART" id="SM00387">
    <property type="entry name" value="HATPase_c"/>
    <property type="match status" value="1"/>
</dbReference>
<dbReference type="GO" id="GO:0000155">
    <property type="term" value="F:phosphorelay sensor kinase activity"/>
    <property type="evidence" value="ECO:0007669"/>
    <property type="project" value="InterPro"/>
</dbReference>
<dbReference type="CDD" id="cd00082">
    <property type="entry name" value="HisKA"/>
    <property type="match status" value="1"/>
</dbReference>
<feature type="domain" description="Histidine kinase" evidence="8">
    <location>
        <begin position="395"/>
        <end position="611"/>
    </location>
</feature>